<proteinExistence type="predicted"/>
<name>A0ABS1WY32_9GAMM</name>
<protein>
    <recommendedName>
        <fullName evidence="4">ATP-binding protein</fullName>
    </recommendedName>
</protein>
<dbReference type="RefSeq" id="WP_203167962.1">
    <property type="nucleotide sequence ID" value="NZ_JAEVLS010000003.1"/>
</dbReference>
<feature type="compositionally biased region" description="Pro residues" evidence="1">
    <location>
        <begin position="600"/>
        <end position="612"/>
    </location>
</feature>
<dbReference type="SUPFAM" id="SSF52540">
    <property type="entry name" value="P-loop containing nucleoside triphosphate hydrolases"/>
    <property type="match status" value="1"/>
</dbReference>
<dbReference type="EMBL" id="JAEVLS010000003">
    <property type="protein sequence ID" value="MBM0105884.1"/>
    <property type="molecule type" value="Genomic_DNA"/>
</dbReference>
<dbReference type="InterPro" id="IPR027417">
    <property type="entry name" value="P-loop_NTPase"/>
</dbReference>
<dbReference type="InterPro" id="IPR056955">
    <property type="entry name" value="ORC-CDC6-like"/>
</dbReference>
<dbReference type="Pfam" id="PF24389">
    <property type="entry name" value="ORC-CDC6-like"/>
    <property type="match status" value="1"/>
</dbReference>
<evidence type="ECO:0000313" key="2">
    <source>
        <dbReference type="EMBL" id="MBM0105884.1"/>
    </source>
</evidence>
<feature type="region of interest" description="Disordered" evidence="1">
    <location>
        <begin position="595"/>
        <end position="619"/>
    </location>
</feature>
<dbReference type="Proteomes" id="UP000661077">
    <property type="component" value="Unassembled WGS sequence"/>
</dbReference>
<reference evidence="2 3" key="1">
    <citation type="journal article" date="2021" name="Int. J. Syst. Evol. Microbiol.">
        <title>Steroidobacter gossypii sp. nov., isolated from soil of cotton cropping field.</title>
        <authorList>
            <person name="Huang R."/>
            <person name="Yang S."/>
            <person name="Zhen C."/>
            <person name="Liu W."/>
        </authorList>
    </citation>
    <scope>NUCLEOTIDE SEQUENCE [LARGE SCALE GENOMIC DNA]</scope>
    <source>
        <strain evidence="2 3">S1-65</strain>
    </source>
</reference>
<sequence length="619" mass="68270">MSSVEPEAFFDQFNAKYLEPEQVAAGYVYSKHLEDLCGHYNAVLIGPRGSGKTTLLKMLQPAALDAWKGPRADKFRSRINYSGVFIASDISWSRQLRALGYGKLNEDNHRTLVLACFTTHVLHAVLETMVSRTSQSASFKAVRISGPEEEVLAKQLLSELQLAAPLPTLIAVKQALRSRLSTIRQLGNRGSLKNQVDFQSELADLRFLHLDFLDLCSNISSLFNDAVGEKDARWALLFDELETAPDWIVDQLFTALRVSNPRVYLKLAISPVSATAYRSLMSVDGAADRHDYKNIPLWYTDKVDAKGFCEDVWRSLTSKAGLSVSAREALGPSAFEPVSPEQVRLRNPYAAGGYWHRIFQSLRSKDRTFAAFLRARNIDLDRLANADQQTKDAVLRRAAPIAAVRNFYLHEDRLGNVTARQRKTTALYAGAESIFAVSEGNPRWLIGLLTPMISFMVENRTKRVPPAVQAEQIDNAADRLLALLRTIPVPSEFETDSALGLNRIVGMIGVQLHNDLMDKNFSLDPRLSFVVDKAVKSSTVQLLSSGINRGAVILVAGTPAQSVVGDMQGVVLRLSYLLAAKYGLPLRKGKATNLSLLVEGPPPPAPPPPPEPQLKLSGL</sequence>
<gene>
    <name evidence="2" type="ORF">JM946_14225</name>
</gene>
<evidence type="ECO:0000256" key="1">
    <source>
        <dbReference type="SAM" id="MobiDB-lite"/>
    </source>
</evidence>
<accession>A0ABS1WY32</accession>
<comment type="caution">
    <text evidence="2">The sequence shown here is derived from an EMBL/GenBank/DDBJ whole genome shotgun (WGS) entry which is preliminary data.</text>
</comment>
<evidence type="ECO:0008006" key="4">
    <source>
        <dbReference type="Google" id="ProtNLM"/>
    </source>
</evidence>
<organism evidence="2 3">
    <name type="scientific">Steroidobacter gossypii</name>
    <dbReference type="NCBI Taxonomy" id="2805490"/>
    <lineage>
        <taxon>Bacteria</taxon>
        <taxon>Pseudomonadati</taxon>
        <taxon>Pseudomonadota</taxon>
        <taxon>Gammaproteobacteria</taxon>
        <taxon>Steroidobacterales</taxon>
        <taxon>Steroidobacteraceae</taxon>
        <taxon>Steroidobacter</taxon>
    </lineage>
</organism>
<keyword evidence="3" id="KW-1185">Reference proteome</keyword>
<evidence type="ECO:0000313" key="3">
    <source>
        <dbReference type="Proteomes" id="UP000661077"/>
    </source>
</evidence>